<dbReference type="AlphaFoldDB" id="W2TWB1"/>
<sequence>MPRRRRSAPPLPTKASSPVNSEASNLTSIPEDDHCVGKKTEHLLGKCFYYRPGIRAIMANNANNDIPDSLEAINLKMNATTDECAIFVKFSSLLGSSCLVLLCYTLSVIDKKRFTKKSDLKFDSIVFRTVSEKLRPP</sequence>
<proteinExistence type="predicted"/>
<gene>
    <name evidence="3" type="ORF">NECAME_06434</name>
</gene>
<keyword evidence="2" id="KW-0812">Transmembrane</keyword>
<evidence type="ECO:0000256" key="1">
    <source>
        <dbReference type="SAM" id="MobiDB-lite"/>
    </source>
</evidence>
<accession>W2TWB1</accession>
<dbReference type="EMBL" id="KI657749">
    <property type="protein sequence ID" value="ETN85346.1"/>
    <property type="molecule type" value="Genomic_DNA"/>
</dbReference>
<keyword evidence="4" id="KW-1185">Reference proteome</keyword>
<evidence type="ECO:0000256" key="2">
    <source>
        <dbReference type="SAM" id="Phobius"/>
    </source>
</evidence>
<name>W2TWB1_NECAM</name>
<organism evidence="3 4">
    <name type="scientific">Necator americanus</name>
    <name type="common">Human hookworm</name>
    <dbReference type="NCBI Taxonomy" id="51031"/>
    <lineage>
        <taxon>Eukaryota</taxon>
        <taxon>Metazoa</taxon>
        <taxon>Ecdysozoa</taxon>
        <taxon>Nematoda</taxon>
        <taxon>Chromadorea</taxon>
        <taxon>Rhabditida</taxon>
        <taxon>Rhabditina</taxon>
        <taxon>Rhabditomorpha</taxon>
        <taxon>Strongyloidea</taxon>
        <taxon>Ancylostomatidae</taxon>
        <taxon>Bunostominae</taxon>
        <taxon>Necator</taxon>
    </lineage>
</organism>
<protein>
    <submittedName>
        <fullName evidence="3">Uncharacterized protein</fullName>
    </submittedName>
</protein>
<dbReference type="OrthoDB" id="5876114at2759"/>
<keyword evidence="2" id="KW-1133">Transmembrane helix</keyword>
<feature type="compositionally biased region" description="Polar residues" evidence="1">
    <location>
        <begin position="14"/>
        <end position="27"/>
    </location>
</feature>
<feature type="region of interest" description="Disordered" evidence="1">
    <location>
        <begin position="1"/>
        <end position="27"/>
    </location>
</feature>
<dbReference type="Proteomes" id="UP000053676">
    <property type="component" value="Unassembled WGS sequence"/>
</dbReference>
<evidence type="ECO:0000313" key="3">
    <source>
        <dbReference type="EMBL" id="ETN85346.1"/>
    </source>
</evidence>
<evidence type="ECO:0000313" key="4">
    <source>
        <dbReference type="Proteomes" id="UP000053676"/>
    </source>
</evidence>
<reference evidence="4" key="1">
    <citation type="journal article" date="2014" name="Nat. Genet.">
        <title>Genome of the human hookworm Necator americanus.</title>
        <authorList>
            <person name="Tang Y.T."/>
            <person name="Gao X."/>
            <person name="Rosa B.A."/>
            <person name="Abubucker S."/>
            <person name="Hallsworth-Pepin K."/>
            <person name="Martin J."/>
            <person name="Tyagi R."/>
            <person name="Heizer E."/>
            <person name="Zhang X."/>
            <person name="Bhonagiri-Palsikar V."/>
            <person name="Minx P."/>
            <person name="Warren W.C."/>
            <person name="Wang Q."/>
            <person name="Zhan B."/>
            <person name="Hotez P.J."/>
            <person name="Sternberg P.W."/>
            <person name="Dougall A."/>
            <person name="Gaze S.T."/>
            <person name="Mulvenna J."/>
            <person name="Sotillo J."/>
            <person name="Ranganathan S."/>
            <person name="Rabelo E.M."/>
            <person name="Wilson R.K."/>
            <person name="Felgner P.L."/>
            <person name="Bethony J."/>
            <person name="Hawdon J.M."/>
            <person name="Gasser R.B."/>
            <person name="Loukas A."/>
            <person name="Mitreva M."/>
        </authorList>
    </citation>
    <scope>NUCLEOTIDE SEQUENCE [LARGE SCALE GENOMIC DNA]</scope>
</reference>
<feature type="transmembrane region" description="Helical" evidence="2">
    <location>
        <begin position="86"/>
        <end position="109"/>
    </location>
</feature>
<dbReference type="KEGG" id="nai:NECAME_06434"/>
<keyword evidence="2" id="KW-0472">Membrane</keyword>